<reference evidence="1" key="1">
    <citation type="submission" date="2023-04" db="EMBL/GenBank/DDBJ databases">
        <title>A chromosome-level genome assembly of the parasitoid wasp Eretmocerus hayati.</title>
        <authorList>
            <person name="Zhong Y."/>
            <person name="Liu S."/>
            <person name="Liu Y."/>
        </authorList>
    </citation>
    <scope>NUCLEOTIDE SEQUENCE</scope>
    <source>
        <strain evidence="1">ZJU_SS_LIU_2023</strain>
    </source>
</reference>
<dbReference type="EMBL" id="CM056741">
    <property type="protein sequence ID" value="KAJ8683414.1"/>
    <property type="molecule type" value="Genomic_DNA"/>
</dbReference>
<gene>
    <name evidence="1" type="ORF">QAD02_019206</name>
</gene>
<evidence type="ECO:0000313" key="2">
    <source>
        <dbReference type="Proteomes" id="UP001239111"/>
    </source>
</evidence>
<evidence type="ECO:0000313" key="1">
    <source>
        <dbReference type="EMBL" id="KAJ8683414.1"/>
    </source>
</evidence>
<comment type="caution">
    <text evidence="1">The sequence shown here is derived from an EMBL/GenBank/DDBJ whole genome shotgun (WGS) entry which is preliminary data.</text>
</comment>
<keyword evidence="2" id="KW-1185">Reference proteome</keyword>
<accession>A0ACC2PJC7</accession>
<organism evidence="1 2">
    <name type="scientific">Eretmocerus hayati</name>
    <dbReference type="NCBI Taxonomy" id="131215"/>
    <lineage>
        <taxon>Eukaryota</taxon>
        <taxon>Metazoa</taxon>
        <taxon>Ecdysozoa</taxon>
        <taxon>Arthropoda</taxon>
        <taxon>Hexapoda</taxon>
        <taxon>Insecta</taxon>
        <taxon>Pterygota</taxon>
        <taxon>Neoptera</taxon>
        <taxon>Endopterygota</taxon>
        <taxon>Hymenoptera</taxon>
        <taxon>Apocrita</taxon>
        <taxon>Proctotrupomorpha</taxon>
        <taxon>Chalcidoidea</taxon>
        <taxon>Aphelinidae</taxon>
        <taxon>Aphelininae</taxon>
        <taxon>Eretmocerus</taxon>
    </lineage>
</organism>
<proteinExistence type="predicted"/>
<dbReference type="Proteomes" id="UP001239111">
    <property type="component" value="Chromosome 1"/>
</dbReference>
<protein>
    <submittedName>
        <fullName evidence="1">Uncharacterized protein</fullName>
    </submittedName>
</protein>
<sequence length="415" mass="46544">MGWFTRGSSRSYDSMSETATLIGYFTKKVVGYIVLNRKCNMCDHGHSKEDHDCRLNFVGSAKAMEPKAAVLLSKGNAILEKCKLELGIVIADNDSSSICAMKEALGYQLVKQADKNHTSKGVLSGLFELKKRKKYKELTNVAIEYLRKNFDYCVSQNKGDAKQMAVAIANIPLHCFNHHNDCGSWCGYKIDPTNYKHKVIGDGFYDEDLFLDLKQFFSDLSEKTHQFSAGVSSNSNESTNAVIVSKAPKSRLYGKSFSGDARVARAISKKNNGEIFTADVAKKLTLSPGRNALKYSSRVDTHHYRRKNKAATRAFKLSRILLKKAKKALRHKNEAVEGTTYGSDVGLLTSLHETIPVRQIRENLDPVIVYFDLETGGLSKSADILQIAVKYKNYTFQVYVHPTKKFLLKLVKFMD</sequence>
<name>A0ACC2PJC7_9HYME</name>